<dbReference type="Proteomes" id="UP001500190">
    <property type="component" value="Unassembled WGS sequence"/>
</dbReference>
<dbReference type="RefSeq" id="WP_344189246.1">
    <property type="nucleotide sequence ID" value="NZ_BAAAND010000003.1"/>
</dbReference>
<comment type="caution">
    <text evidence="3">The sequence shown here is derived from an EMBL/GenBank/DDBJ whole genome shotgun (WGS) entry which is preliminary data.</text>
</comment>
<organism evidence="3 4">
    <name type="scientific">Kribbella karoonensis</name>
    <dbReference type="NCBI Taxonomy" id="324851"/>
    <lineage>
        <taxon>Bacteria</taxon>
        <taxon>Bacillati</taxon>
        <taxon>Actinomycetota</taxon>
        <taxon>Actinomycetes</taxon>
        <taxon>Propionibacteriales</taxon>
        <taxon>Kribbellaceae</taxon>
        <taxon>Kribbella</taxon>
    </lineage>
</organism>
<keyword evidence="2" id="KW-1133">Transmembrane helix</keyword>
<evidence type="ECO:0000256" key="2">
    <source>
        <dbReference type="SAM" id="Phobius"/>
    </source>
</evidence>
<evidence type="ECO:0000313" key="4">
    <source>
        <dbReference type="Proteomes" id="UP001500190"/>
    </source>
</evidence>
<feature type="region of interest" description="Disordered" evidence="1">
    <location>
        <begin position="65"/>
        <end position="88"/>
    </location>
</feature>
<accession>A0ABN2DFE5</accession>
<protein>
    <recommendedName>
        <fullName evidence="5">Tat pathway signal sequence domain protein</fullName>
    </recommendedName>
</protein>
<keyword evidence="2" id="KW-0812">Transmembrane</keyword>
<evidence type="ECO:0008006" key="5">
    <source>
        <dbReference type="Google" id="ProtNLM"/>
    </source>
</evidence>
<proteinExistence type="predicted"/>
<keyword evidence="2" id="KW-0472">Membrane</keyword>
<dbReference type="EMBL" id="BAAAND010000003">
    <property type="protein sequence ID" value="GAA1576066.1"/>
    <property type="molecule type" value="Genomic_DNA"/>
</dbReference>
<sequence length="334" mass="35601">MDDIGAELRRLASTDPLGAIDGHDLLARGRRSRRRRRLLSAGGGIAGVAAVAVAAGLLPHLGTASDHPAVSGPRTPAATTKSADFTAVPGVPRGEAGIDLKLSKADAMRLCEVRYPQYHQPFRLNYPWRTTMTVMRQLKVGDPAAASLCTIPGGDRPSAALIAAAQQDPVPTTEAEQLRNCSVQFWSDLTRWKVIARETQPGAGATLVALSPSGRLVAECELRTKWTPAAEPGSGIYKVATFSPQPFDDNFDLPGGQECATIRPCPGWAYLASGRVASNIARIRIEPVAGGKHDITVTDGWYAVAWLNGDKQGRPDAKLTAYDKHGNVLKVVND</sequence>
<feature type="transmembrane region" description="Helical" evidence="2">
    <location>
        <begin position="38"/>
        <end position="58"/>
    </location>
</feature>
<evidence type="ECO:0000313" key="3">
    <source>
        <dbReference type="EMBL" id="GAA1576066.1"/>
    </source>
</evidence>
<evidence type="ECO:0000256" key="1">
    <source>
        <dbReference type="SAM" id="MobiDB-lite"/>
    </source>
</evidence>
<reference evidence="3 4" key="1">
    <citation type="journal article" date="2019" name="Int. J. Syst. Evol. Microbiol.">
        <title>The Global Catalogue of Microorganisms (GCM) 10K type strain sequencing project: providing services to taxonomists for standard genome sequencing and annotation.</title>
        <authorList>
            <consortium name="The Broad Institute Genomics Platform"/>
            <consortium name="The Broad Institute Genome Sequencing Center for Infectious Disease"/>
            <person name="Wu L."/>
            <person name="Ma J."/>
        </authorList>
    </citation>
    <scope>NUCLEOTIDE SEQUENCE [LARGE SCALE GENOMIC DNA]</scope>
    <source>
        <strain evidence="3 4">JCM 14304</strain>
    </source>
</reference>
<gene>
    <name evidence="3" type="ORF">GCM10009742_19410</name>
</gene>
<name>A0ABN2DFE5_9ACTN</name>
<keyword evidence="4" id="KW-1185">Reference proteome</keyword>